<dbReference type="PANTHER" id="PTHR47723:SF19">
    <property type="entry name" value="POLYNUCLEOTIDYL TRANSFERASE, RIBONUCLEASE H-LIKE SUPERFAMILY PROTEIN"/>
    <property type="match status" value="1"/>
</dbReference>
<dbReference type="EMBL" id="JABFAE010000013">
    <property type="protein sequence ID" value="MBA0842885.1"/>
    <property type="molecule type" value="Genomic_DNA"/>
</dbReference>
<sequence length="135" mass="15485">MVGNRVGEWIFGYNRHVGKCSVFDVELWGILDGLVLLQRQGYNKIVIHSNSLQVIKGICDSSLVDSNFALIRRIHHILSHVEHWSLRHVPRKMNRVADCLVKMSINKKEDLQVYDSMPKEVLELICSDTIDGICE</sequence>
<feature type="domain" description="RNase H type-1" evidence="1">
    <location>
        <begin position="4"/>
        <end position="103"/>
    </location>
</feature>
<comment type="caution">
    <text evidence="2">The sequence shown here is derived from an EMBL/GenBank/DDBJ whole genome shotgun (WGS) entry which is preliminary data.</text>
</comment>
<protein>
    <recommendedName>
        <fullName evidence="1">RNase H type-1 domain-containing protein</fullName>
    </recommendedName>
</protein>
<evidence type="ECO:0000313" key="2">
    <source>
        <dbReference type="EMBL" id="MBA0842885.1"/>
    </source>
</evidence>
<dbReference type="AlphaFoldDB" id="A0A7J9K8U7"/>
<dbReference type="GO" id="GO:0004523">
    <property type="term" value="F:RNA-DNA hybrid ribonuclease activity"/>
    <property type="evidence" value="ECO:0007669"/>
    <property type="project" value="InterPro"/>
</dbReference>
<dbReference type="GO" id="GO:0003676">
    <property type="term" value="F:nucleic acid binding"/>
    <property type="evidence" value="ECO:0007669"/>
    <property type="project" value="InterPro"/>
</dbReference>
<dbReference type="Proteomes" id="UP000593575">
    <property type="component" value="Unassembled WGS sequence"/>
</dbReference>
<dbReference type="PANTHER" id="PTHR47723">
    <property type="entry name" value="OS05G0353850 PROTEIN"/>
    <property type="match status" value="1"/>
</dbReference>
<evidence type="ECO:0000313" key="3">
    <source>
        <dbReference type="Proteomes" id="UP000593575"/>
    </source>
</evidence>
<dbReference type="InterPro" id="IPR053151">
    <property type="entry name" value="RNase_H-like"/>
</dbReference>
<evidence type="ECO:0000259" key="1">
    <source>
        <dbReference type="Pfam" id="PF13456"/>
    </source>
</evidence>
<dbReference type="InterPro" id="IPR044730">
    <property type="entry name" value="RNase_H-like_dom_plant"/>
</dbReference>
<dbReference type="InterPro" id="IPR012337">
    <property type="entry name" value="RNaseH-like_sf"/>
</dbReference>
<dbReference type="SUPFAM" id="SSF53098">
    <property type="entry name" value="Ribonuclease H-like"/>
    <property type="match status" value="1"/>
</dbReference>
<organism evidence="2 3">
    <name type="scientific">Gossypium armourianum</name>
    <dbReference type="NCBI Taxonomy" id="34283"/>
    <lineage>
        <taxon>Eukaryota</taxon>
        <taxon>Viridiplantae</taxon>
        <taxon>Streptophyta</taxon>
        <taxon>Embryophyta</taxon>
        <taxon>Tracheophyta</taxon>
        <taxon>Spermatophyta</taxon>
        <taxon>Magnoliopsida</taxon>
        <taxon>eudicotyledons</taxon>
        <taxon>Gunneridae</taxon>
        <taxon>Pentapetalae</taxon>
        <taxon>rosids</taxon>
        <taxon>malvids</taxon>
        <taxon>Malvales</taxon>
        <taxon>Malvaceae</taxon>
        <taxon>Malvoideae</taxon>
        <taxon>Gossypium</taxon>
    </lineage>
</organism>
<dbReference type="CDD" id="cd06222">
    <property type="entry name" value="RNase_H_like"/>
    <property type="match status" value="1"/>
</dbReference>
<accession>A0A7J9K8U7</accession>
<dbReference type="Gene3D" id="3.30.420.10">
    <property type="entry name" value="Ribonuclease H-like superfamily/Ribonuclease H"/>
    <property type="match status" value="1"/>
</dbReference>
<gene>
    <name evidence="2" type="ORF">Goarm_000123</name>
</gene>
<dbReference type="InterPro" id="IPR036397">
    <property type="entry name" value="RNaseH_sf"/>
</dbReference>
<keyword evidence="3" id="KW-1185">Reference proteome</keyword>
<dbReference type="Pfam" id="PF13456">
    <property type="entry name" value="RVT_3"/>
    <property type="match status" value="1"/>
</dbReference>
<name>A0A7J9K8U7_9ROSI</name>
<proteinExistence type="predicted"/>
<reference evidence="2 3" key="1">
    <citation type="journal article" date="2019" name="Genome Biol. Evol.">
        <title>Insights into the evolution of the New World diploid cottons (Gossypium, subgenus Houzingenia) based on genome sequencing.</title>
        <authorList>
            <person name="Grover C.E."/>
            <person name="Arick M.A. 2nd"/>
            <person name="Thrash A."/>
            <person name="Conover J.L."/>
            <person name="Sanders W.S."/>
            <person name="Peterson D.G."/>
            <person name="Frelichowski J.E."/>
            <person name="Scheffler J.A."/>
            <person name="Scheffler B.E."/>
            <person name="Wendel J.F."/>
        </authorList>
    </citation>
    <scope>NUCLEOTIDE SEQUENCE [LARGE SCALE GENOMIC DNA]</scope>
    <source>
        <strain evidence="2">6</strain>
        <tissue evidence="2">Leaf</tissue>
    </source>
</reference>
<dbReference type="InterPro" id="IPR002156">
    <property type="entry name" value="RNaseH_domain"/>
</dbReference>